<dbReference type="RefSeq" id="WP_379995983.1">
    <property type="nucleotide sequence ID" value="NZ_JBHSGN010000067.1"/>
</dbReference>
<protein>
    <submittedName>
        <fullName evidence="2">Uncharacterized protein</fullName>
    </submittedName>
</protein>
<evidence type="ECO:0000256" key="1">
    <source>
        <dbReference type="SAM" id="Phobius"/>
    </source>
</evidence>
<dbReference type="Proteomes" id="UP001596023">
    <property type="component" value="Unassembled WGS sequence"/>
</dbReference>
<reference evidence="3" key="1">
    <citation type="journal article" date="2019" name="Int. J. Syst. Evol. Microbiol.">
        <title>The Global Catalogue of Microorganisms (GCM) 10K type strain sequencing project: providing services to taxonomists for standard genome sequencing and annotation.</title>
        <authorList>
            <consortium name="The Broad Institute Genomics Platform"/>
            <consortium name="The Broad Institute Genome Sequencing Center for Infectious Disease"/>
            <person name="Wu L."/>
            <person name="Ma J."/>
        </authorList>
    </citation>
    <scope>NUCLEOTIDE SEQUENCE [LARGE SCALE GENOMIC DNA]</scope>
    <source>
        <strain evidence="3">CCUG 66188</strain>
    </source>
</reference>
<keyword evidence="3" id="KW-1185">Reference proteome</keyword>
<keyword evidence="1" id="KW-0472">Membrane</keyword>
<evidence type="ECO:0000313" key="2">
    <source>
        <dbReference type="EMBL" id="MFC4674067.1"/>
    </source>
</evidence>
<dbReference type="EMBL" id="JBHSGN010000067">
    <property type="protein sequence ID" value="MFC4674067.1"/>
    <property type="molecule type" value="Genomic_DNA"/>
</dbReference>
<keyword evidence="1" id="KW-0812">Transmembrane</keyword>
<name>A0ABV9KV28_9BACT</name>
<keyword evidence="1" id="KW-1133">Transmembrane helix</keyword>
<proteinExistence type="predicted"/>
<sequence length="111" mass="12691">MNKEIDKLLRLLDEDPDGILLSQIIYDKKFGIPIIKKAKSLGYIKYYNEEIQKDTDILHDKNFCKITDQGSQLLNQEGGLEKYIKRNKASFIISIIAVAIAFCSLVLTLLK</sequence>
<organism evidence="2 3">
    <name type="scientific">Dysgonomonas termitidis</name>
    <dbReference type="NCBI Taxonomy" id="1516126"/>
    <lineage>
        <taxon>Bacteria</taxon>
        <taxon>Pseudomonadati</taxon>
        <taxon>Bacteroidota</taxon>
        <taxon>Bacteroidia</taxon>
        <taxon>Bacteroidales</taxon>
        <taxon>Dysgonomonadaceae</taxon>
        <taxon>Dysgonomonas</taxon>
    </lineage>
</organism>
<comment type="caution">
    <text evidence="2">The sequence shown here is derived from an EMBL/GenBank/DDBJ whole genome shotgun (WGS) entry which is preliminary data.</text>
</comment>
<gene>
    <name evidence="2" type="ORF">ACFO6W_10200</name>
</gene>
<accession>A0ABV9KV28</accession>
<feature type="transmembrane region" description="Helical" evidence="1">
    <location>
        <begin position="91"/>
        <end position="110"/>
    </location>
</feature>
<evidence type="ECO:0000313" key="3">
    <source>
        <dbReference type="Proteomes" id="UP001596023"/>
    </source>
</evidence>